<keyword evidence="4" id="KW-1185">Reference proteome</keyword>
<dbReference type="InterPro" id="IPR036582">
    <property type="entry name" value="Mao_N_sf"/>
</dbReference>
<keyword evidence="1" id="KW-0732">Signal</keyword>
<feature type="domain" description="Copper amine oxidase-like N-terminal" evidence="2">
    <location>
        <begin position="38"/>
        <end position="92"/>
    </location>
</feature>
<comment type="caution">
    <text evidence="3">The sequence shown here is derived from an EMBL/GenBank/DDBJ whole genome shotgun (WGS) entry which is preliminary data.</text>
</comment>
<dbReference type="AlphaFoldDB" id="A0A917C7X4"/>
<dbReference type="RefSeq" id="WP_189023733.1">
    <property type="nucleotide sequence ID" value="NZ_BMKR01000005.1"/>
</dbReference>
<evidence type="ECO:0000256" key="1">
    <source>
        <dbReference type="SAM" id="SignalP"/>
    </source>
</evidence>
<dbReference type="Proteomes" id="UP000637643">
    <property type="component" value="Unassembled WGS sequence"/>
</dbReference>
<evidence type="ECO:0000313" key="3">
    <source>
        <dbReference type="EMBL" id="GGF72042.1"/>
    </source>
</evidence>
<feature type="chain" id="PRO_5036988175" description="Copper amine oxidase-like N-terminal domain-containing protein" evidence="1">
    <location>
        <begin position="23"/>
        <end position="172"/>
    </location>
</feature>
<reference evidence="3" key="2">
    <citation type="submission" date="2020-09" db="EMBL/GenBank/DDBJ databases">
        <authorList>
            <person name="Sun Q."/>
            <person name="Zhou Y."/>
        </authorList>
    </citation>
    <scope>NUCLEOTIDE SEQUENCE</scope>
    <source>
        <strain evidence="3">CGMCC 1.16134</strain>
    </source>
</reference>
<gene>
    <name evidence="3" type="ORF">GCM10010912_16470</name>
</gene>
<dbReference type="Pfam" id="PF07833">
    <property type="entry name" value="Cu_amine_oxidN1"/>
    <property type="match status" value="1"/>
</dbReference>
<accession>A0A917C7X4</accession>
<dbReference type="EMBL" id="BMKR01000005">
    <property type="protein sequence ID" value="GGF72042.1"/>
    <property type="molecule type" value="Genomic_DNA"/>
</dbReference>
<dbReference type="InterPro" id="IPR012854">
    <property type="entry name" value="Cu_amine_oxidase-like_N"/>
</dbReference>
<proteinExistence type="predicted"/>
<dbReference type="SUPFAM" id="SSF55383">
    <property type="entry name" value="Copper amine oxidase, domain N"/>
    <property type="match status" value="1"/>
</dbReference>
<reference evidence="3" key="1">
    <citation type="journal article" date="2014" name="Int. J. Syst. Evol. Microbiol.">
        <title>Complete genome sequence of Corynebacterium casei LMG S-19264T (=DSM 44701T), isolated from a smear-ripened cheese.</title>
        <authorList>
            <consortium name="US DOE Joint Genome Institute (JGI-PGF)"/>
            <person name="Walter F."/>
            <person name="Albersmeier A."/>
            <person name="Kalinowski J."/>
            <person name="Ruckert C."/>
        </authorList>
    </citation>
    <scope>NUCLEOTIDE SEQUENCE</scope>
    <source>
        <strain evidence="3">CGMCC 1.16134</strain>
    </source>
</reference>
<protein>
    <recommendedName>
        <fullName evidence="2">Copper amine oxidase-like N-terminal domain-containing protein</fullName>
    </recommendedName>
</protein>
<organism evidence="3 4">
    <name type="scientific">Paenibacillus albidus</name>
    <dbReference type="NCBI Taxonomy" id="2041023"/>
    <lineage>
        <taxon>Bacteria</taxon>
        <taxon>Bacillati</taxon>
        <taxon>Bacillota</taxon>
        <taxon>Bacilli</taxon>
        <taxon>Bacillales</taxon>
        <taxon>Paenibacillaceae</taxon>
        <taxon>Paenibacillus</taxon>
    </lineage>
</organism>
<evidence type="ECO:0000313" key="4">
    <source>
        <dbReference type="Proteomes" id="UP000637643"/>
    </source>
</evidence>
<evidence type="ECO:0000259" key="2">
    <source>
        <dbReference type="Pfam" id="PF07833"/>
    </source>
</evidence>
<name>A0A917C7X4_9BACL</name>
<feature type="signal peptide" evidence="1">
    <location>
        <begin position="1"/>
        <end position="22"/>
    </location>
</feature>
<sequence>MKKAIIGLVAGLLIGSAGMAAAATTPTVQAVFAKFTFTVDGQKQTLKNDPLLYKGTTYLPVREVAQMTGYALEYDNTQKSIALKSKKSDVAVLTAENWIPLDELKNFNITVTGNLTDTITLILGPKTIDIPVPASKSGLYTSKTVYGNVELHFTEKDTLIELNSLKKAGFIQ</sequence>